<keyword evidence="5" id="KW-1185">Reference proteome</keyword>
<feature type="region of interest" description="Disordered" evidence="1">
    <location>
        <begin position="376"/>
        <end position="402"/>
    </location>
</feature>
<feature type="region of interest" description="Disordered" evidence="1">
    <location>
        <begin position="456"/>
        <end position="476"/>
    </location>
</feature>
<proteinExistence type="predicted"/>
<dbReference type="InterPro" id="IPR036508">
    <property type="entry name" value="Chitin-bd_dom_sf"/>
</dbReference>
<dbReference type="InterPro" id="IPR052976">
    <property type="entry name" value="Scoloptoxin-like"/>
</dbReference>
<organism evidence="4 5">
    <name type="scientific">Ceutorhynchus assimilis</name>
    <name type="common">cabbage seed weevil</name>
    <dbReference type="NCBI Taxonomy" id="467358"/>
    <lineage>
        <taxon>Eukaryota</taxon>
        <taxon>Metazoa</taxon>
        <taxon>Ecdysozoa</taxon>
        <taxon>Arthropoda</taxon>
        <taxon>Hexapoda</taxon>
        <taxon>Insecta</taxon>
        <taxon>Pterygota</taxon>
        <taxon>Neoptera</taxon>
        <taxon>Endopterygota</taxon>
        <taxon>Coleoptera</taxon>
        <taxon>Polyphaga</taxon>
        <taxon>Cucujiformia</taxon>
        <taxon>Curculionidae</taxon>
        <taxon>Ceutorhynchinae</taxon>
        <taxon>Ceutorhynchus</taxon>
    </lineage>
</organism>
<feature type="signal peptide" evidence="2">
    <location>
        <begin position="1"/>
        <end position="19"/>
    </location>
</feature>
<keyword evidence="2" id="KW-0732">Signal</keyword>
<feature type="region of interest" description="Disordered" evidence="1">
    <location>
        <begin position="493"/>
        <end position="546"/>
    </location>
</feature>
<feature type="region of interest" description="Disordered" evidence="1">
    <location>
        <begin position="295"/>
        <end position="364"/>
    </location>
</feature>
<dbReference type="SUPFAM" id="SSF57625">
    <property type="entry name" value="Invertebrate chitin-binding proteins"/>
    <property type="match status" value="1"/>
</dbReference>
<dbReference type="PANTHER" id="PTHR22933:SF47">
    <property type="entry name" value="CPAP1-I"/>
    <property type="match status" value="1"/>
</dbReference>
<feature type="compositionally biased region" description="Polar residues" evidence="1">
    <location>
        <begin position="333"/>
        <end position="364"/>
    </location>
</feature>
<feature type="compositionally biased region" description="Polar residues" evidence="1">
    <location>
        <begin position="376"/>
        <end position="395"/>
    </location>
</feature>
<name>A0A9N9QK24_9CUCU</name>
<dbReference type="GO" id="GO:0008061">
    <property type="term" value="F:chitin binding"/>
    <property type="evidence" value="ECO:0007669"/>
    <property type="project" value="InterPro"/>
</dbReference>
<feature type="region of interest" description="Disordered" evidence="1">
    <location>
        <begin position="157"/>
        <end position="270"/>
    </location>
</feature>
<evidence type="ECO:0000259" key="3">
    <source>
        <dbReference type="PROSITE" id="PS50940"/>
    </source>
</evidence>
<feature type="compositionally biased region" description="Low complexity" evidence="1">
    <location>
        <begin position="232"/>
        <end position="254"/>
    </location>
</feature>
<feature type="domain" description="Chitin-binding type-2" evidence="3">
    <location>
        <begin position="40"/>
        <end position="103"/>
    </location>
</feature>
<dbReference type="PANTHER" id="PTHR22933">
    <property type="entry name" value="FI18007P1-RELATED"/>
    <property type="match status" value="1"/>
</dbReference>
<feature type="region of interest" description="Disordered" evidence="1">
    <location>
        <begin position="558"/>
        <end position="618"/>
    </location>
</feature>
<dbReference type="InterPro" id="IPR002557">
    <property type="entry name" value="Chitin-bd_dom"/>
</dbReference>
<feature type="compositionally biased region" description="Basic and acidic residues" evidence="1">
    <location>
        <begin position="641"/>
        <end position="650"/>
    </location>
</feature>
<dbReference type="Gene3D" id="2.170.140.10">
    <property type="entry name" value="Chitin binding domain"/>
    <property type="match status" value="1"/>
</dbReference>
<evidence type="ECO:0000313" key="4">
    <source>
        <dbReference type="EMBL" id="CAG9760818.1"/>
    </source>
</evidence>
<dbReference type="EMBL" id="OU892277">
    <property type="protein sequence ID" value="CAG9760818.1"/>
    <property type="molecule type" value="Genomic_DNA"/>
</dbReference>
<protein>
    <recommendedName>
        <fullName evidence="3">Chitin-binding type-2 domain-containing protein</fullName>
    </recommendedName>
</protein>
<feature type="compositionally biased region" description="Low complexity" evidence="1">
    <location>
        <begin position="296"/>
        <end position="314"/>
    </location>
</feature>
<feature type="compositionally biased region" description="Polar residues" evidence="1">
    <location>
        <begin position="582"/>
        <end position="602"/>
    </location>
</feature>
<feature type="chain" id="PRO_5040341362" description="Chitin-binding type-2 domain-containing protein" evidence="2">
    <location>
        <begin position="20"/>
        <end position="650"/>
    </location>
</feature>
<feature type="compositionally biased region" description="Low complexity" evidence="1">
    <location>
        <begin position="188"/>
        <end position="198"/>
    </location>
</feature>
<accession>A0A9N9QK24</accession>
<feature type="compositionally biased region" description="Polar residues" evidence="1">
    <location>
        <begin position="461"/>
        <end position="476"/>
    </location>
</feature>
<dbReference type="GO" id="GO:0005576">
    <property type="term" value="C:extracellular region"/>
    <property type="evidence" value="ECO:0007669"/>
    <property type="project" value="InterPro"/>
</dbReference>
<dbReference type="Pfam" id="PF01607">
    <property type="entry name" value="CBM_14"/>
    <property type="match status" value="1"/>
</dbReference>
<evidence type="ECO:0000256" key="2">
    <source>
        <dbReference type="SAM" id="SignalP"/>
    </source>
</evidence>
<dbReference type="SMART" id="SM00494">
    <property type="entry name" value="ChtBD2"/>
    <property type="match status" value="1"/>
</dbReference>
<feature type="region of interest" description="Disordered" evidence="1">
    <location>
        <begin position="630"/>
        <end position="650"/>
    </location>
</feature>
<feature type="compositionally biased region" description="Polar residues" evidence="1">
    <location>
        <begin position="493"/>
        <end position="517"/>
    </location>
</feature>
<evidence type="ECO:0000313" key="5">
    <source>
        <dbReference type="Proteomes" id="UP001152799"/>
    </source>
</evidence>
<feature type="compositionally biased region" description="Low complexity" evidence="1">
    <location>
        <begin position="567"/>
        <end position="581"/>
    </location>
</feature>
<gene>
    <name evidence="4" type="ORF">CEUTPL_LOCUS1539</name>
</gene>
<evidence type="ECO:0000256" key="1">
    <source>
        <dbReference type="SAM" id="MobiDB-lite"/>
    </source>
</evidence>
<dbReference type="Proteomes" id="UP001152799">
    <property type="component" value="Chromosome 1"/>
</dbReference>
<sequence>MQGVSVLLFLGLLAKWSCSAVFLNHRPFPTYSLENMPNTQFSCREKILGGYYADPDTQCQMFHVCVKVAGIGVQDFRFLCPNGTAFDQDHQICADWEDVDCDATTLYYSSDNFDLYRVGSGFESKAHKYGEDEETFALQRAETGDARINREPQTKVVNQQRDYQRTQPKYNNFNNNNNNQEKDIFKASSSSNFFNNRNNGKENDEDYDDNINVNQNRDYEQKRKVVRKQQRRPVQQPSQQQNQQQQTPEPAQAQTRRPQRPTGFVNNFAGSSYATSTQRAVSSTANNEQFTTAAVNNFRRGQRQRNNSPSSSPSTNPPTPTYSISTPAPFRQSPVNNGQYYTSSSTENYPQSRATNSPVNYNTNNYDVPKITKLQTENYPSNNPQYSNKQTTPFVNSPAFEKKPTNFKKIDNFKPTTFSPNAKPFSFPISQNTPQTTQNFPTTFAPRTQQAYTQIAQQTQKSQNPTTFNSPSSTFNNQQKTTFAQQQFSTTLRPTSFTQYTPTVPKISSTTPVNTRSNRFDETQYDDGSYNAKYEYNNNNNGGEDEFLKTAHSQNIASSRNELARAQKQQQQQSTTQKPSTAYSPIQNYPSSTSTRNSQVTQRPVAETKPSAASTKKVKSVSYDYAYYDSIGSEPDYQIDTEVKKTSAKN</sequence>
<dbReference type="PROSITE" id="PS50940">
    <property type="entry name" value="CHIT_BIND_II"/>
    <property type="match status" value="1"/>
</dbReference>
<dbReference type="AlphaFoldDB" id="A0A9N9QK24"/>
<dbReference type="OrthoDB" id="6434376at2759"/>
<feature type="compositionally biased region" description="Polar residues" evidence="1">
    <location>
        <begin position="157"/>
        <end position="170"/>
    </location>
</feature>
<reference evidence="4" key="1">
    <citation type="submission" date="2022-01" db="EMBL/GenBank/DDBJ databases">
        <authorList>
            <person name="King R."/>
        </authorList>
    </citation>
    <scope>NUCLEOTIDE SEQUENCE</scope>
</reference>